<feature type="repeat" description="ANK" evidence="3">
    <location>
        <begin position="72"/>
        <end position="104"/>
    </location>
</feature>
<comment type="caution">
    <text evidence="4">The sequence shown here is derived from an EMBL/GenBank/DDBJ whole genome shotgun (WGS) entry which is preliminary data.</text>
</comment>
<keyword evidence="2 3" id="KW-0040">ANK repeat</keyword>
<organism evidence="4 5">
    <name type="scientific">Cherax quadricarinatus</name>
    <name type="common">Australian red claw crayfish</name>
    <dbReference type="NCBI Taxonomy" id="27406"/>
    <lineage>
        <taxon>Eukaryota</taxon>
        <taxon>Metazoa</taxon>
        <taxon>Ecdysozoa</taxon>
        <taxon>Arthropoda</taxon>
        <taxon>Crustacea</taxon>
        <taxon>Multicrustacea</taxon>
        <taxon>Malacostraca</taxon>
        <taxon>Eumalacostraca</taxon>
        <taxon>Eucarida</taxon>
        <taxon>Decapoda</taxon>
        <taxon>Pleocyemata</taxon>
        <taxon>Astacidea</taxon>
        <taxon>Parastacoidea</taxon>
        <taxon>Parastacidae</taxon>
        <taxon>Cherax</taxon>
    </lineage>
</organism>
<keyword evidence="5" id="KW-1185">Reference proteome</keyword>
<evidence type="ECO:0000313" key="4">
    <source>
        <dbReference type="EMBL" id="KAK8751761.1"/>
    </source>
</evidence>
<evidence type="ECO:0000256" key="2">
    <source>
        <dbReference type="ARBA" id="ARBA00023043"/>
    </source>
</evidence>
<reference evidence="4 5" key="1">
    <citation type="journal article" date="2024" name="BMC Genomics">
        <title>Genome assembly of redclaw crayfish (Cherax quadricarinatus) provides insights into its immune adaptation and hypoxia tolerance.</title>
        <authorList>
            <person name="Liu Z."/>
            <person name="Zheng J."/>
            <person name="Li H."/>
            <person name="Fang K."/>
            <person name="Wang S."/>
            <person name="He J."/>
            <person name="Zhou D."/>
            <person name="Weng S."/>
            <person name="Chi M."/>
            <person name="Gu Z."/>
            <person name="He J."/>
            <person name="Li F."/>
            <person name="Wang M."/>
        </authorList>
    </citation>
    <scope>NUCLEOTIDE SEQUENCE [LARGE SCALE GENOMIC DNA]</scope>
    <source>
        <strain evidence="4">ZL_2023a</strain>
    </source>
</reference>
<feature type="repeat" description="ANK" evidence="3">
    <location>
        <begin position="139"/>
        <end position="171"/>
    </location>
</feature>
<sequence>MARHWTENLNICVKNGEVEGVKKALAKGGRVDGGHTTLKSPLHYAAQAGYVEIARLLCDHKADLELRSKLDEGGTALVLAVKAGHKATVNLLLQRGADAQILDDNGESVAQHASRGGHTAILEQLWKHNSLLTSPEQYGANTLLHLAAEYGHLDTVKWLVSHGHSPSCLDREKRTPADRGRAHHKVYTWLKTYQTSNILVSHWRSFLHIITLV</sequence>
<accession>A0AAW0YJW1</accession>
<dbReference type="InterPro" id="IPR036770">
    <property type="entry name" value="Ankyrin_rpt-contain_sf"/>
</dbReference>
<name>A0AAW0YJW1_CHEQU</name>
<dbReference type="Pfam" id="PF12796">
    <property type="entry name" value="Ank_2"/>
    <property type="match status" value="1"/>
</dbReference>
<dbReference type="PANTHER" id="PTHR24171">
    <property type="entry name" value="ANKYRIN REPEAT DOMAIN-CONTAINING PROTEIN 39-RELATED"/>
    <property type="match status" value="1"/>
</dbReference>
<protein>
    <submittedName>
        <fullName evidence="4">Uncharacterized protein</fullName>
    </submittedName>
</protein>
<dbReference type="AlphaFoldDB" id="A0AAW0YJW1"/>
<proteinExistence type="predicted"/>
<dbReference type="Pfam" id="PF00023">
    <property type="entry name" value="Ank"/>
    <property type="match status" value="1"/>
</dbReference>
<dbReference type="InterPro" id="IPR002110">
    <property type="entry name" value="Ankyrin_rpt"/>
</dbReference>
<evidence type="ECO:0000256" key="1">
    <source>
        <dbReference type="ARBA" id="ARBA00022737"/>
    </source>
</evidence>
<dbReference type="SMART" id="SM00248">
    <property type="entry name" value="ANK"/>
    <property type="match status" value="4"/>
</dbReference>
<gene>
    <name evidence="4" type="ORF">OTU49_010195</name>
</gene>
<keyword evidence="1" id="KW-0677">Repeat</keyword>
<dbReference type="Gene3D" id="1.25.40.20">
    <property type="entry name" value="Ankyrin repeat-containing domain"/>
    <property type="match status" value="1"/>
</dbReference>
<evidence type="ECO:0000313" key="5">
    <source>
        <dbReference type="Proteomes" id="UP001445076"/>
    </source>
</evidence>
<dbReference type="SUPFAM" id="SSF48403">
    <property type="entry name" value="Ankyrin repeat"/>
    <property type="match status" value="1"/>
</dbReference>
<dbReference type="EMBL" id="JARKIK010000005">
    <property type="protein sequence ID" value="KAK8751761.1"/>
    <property type="molecule type" value="Genomic_DNA"/>
</dbReference>
<feature type="repeat" description="ANK" evidence="3">
    <location>
        <begin position="37"/>
        <end position="69"/>
    </location>
</feature>
<evidence type="ECO:0000256" key="3">
    <source>
        <dbReference type="PROSITE-ProRule" id="PRU00023"/>
    </source>
</evidence>
<dbReference type="PROSITE" id="PS50088">
    <property type="entry name" value="ANK_REPEAT"/>
    <property type="match status" value="3"/>
</dbReference>
<dbReference type="PANTHER" id="PTHR24171:SF9">
    <property type="entry name" value="ANKYRIN REPEAT DOMAIN-CONTAINING PROTEIN 39"/>
    <property type="match status" value="1"/>
</dbReference>
<dbReference type="Proteomes" id="UP001445076">
    <property type="component" value="Unassembled WGS sequence"/>
</dbReference>
<dbReference type="PROSITE" id="PS50297">
    <property type="entry name" value="ANK_REP_REGION"/>
    <property type="match status" value="3"/>
</dbReference>